<protein>
    <recommendedName>
        <fullName evidence="3">Transposase</fullName>
    </recommendedName>
</protein>
<dbReference type="EMBL" id="BMAO01020729">
    <property type="protein sequence ID" value="GFQ69443.1"/>
    <property type="molecule type" value="Genomic_DNA"/>
</dbReference>
<proteinExistence type="predicted"/>
<comment type="caution">
    <text evidence="1">The sequence shown here is derived from an EMBL/GenBank/DDBJ whole genome shotgun (WGS) entry which is preliminary data.</text>
</comment>
<dbReference type="GO" id="GO:0015074">
    <property type="term" value="P:DNA integration"/>
    <property type="evidence" value="ECO:0007669"/>
    <property type="project" value="TreeGrafter"/>
</dbReference>
<organism evidence="1 2">
    <name type="scientific">Trichonephila clavata</name>
    <name type="common">Joro spider</name>
    <name type="synonym">Nephila clavata</name>
    <dbReference type="NCBI Taxonomy" id="2740835"/>
    <lineage>
        <taxon>Eukaryota</taxon>
        <taxon>Metazoa</taxon>
        <taxon>Ecdysozoa</taxon>
        <taxon>Arthropoda</taxon>
        <taxon>Chelicerata</taxon>
        <taxon>Arachnida</taxon>
        <taxon>Araneae</taxon>
        <taxon>Araneomorphae</taxon>
        <taxon>Entelegynae</taxon>
        <taxon>Araneoidea</taxon>
        <taxon>Nephilidae</taxon>
        <taxon>Trichonephila</taxon>
    </lineage>
</organism>
<dbReference type="GO" id="GO:0005634">
    <property type="term" value="C:nucleus"/>
    <property type="evidence" value="ECO:0007669"/>
    <property type="project" value="TreeGrafter"/>
</dbReference>
<dbReference type="GO" id="GO:0003690">
    <property type="term" value="F:double-stranded DNA binding"/>
    <property type="evidence" value="ECO:0007669"/>
    <property type="project" value="TreeGrafter"/>
</dbReference>
<dbReference type="GO" id="GO:0000793">
    <property type="term" value="C:condensed chromosome"/>
    <property type="evidence" value="ECO:0007669"/>
    <property type="project" value="TreeGrafter"/>
</dbReference>
<dbReference type="Proteomes" id="UP000887116">
    <property type="component" value="Unassembled WGS sequence"/>
</dbReference>
<dbReference type="GO" id="GO:0003697">
    <property type="term" value="F:single-stranded DNA binding"/>
    <property type="evidence" value="ECO:0007669"/>
    <property type="project" value="TreeGrafter"/>
</dbReference>
<accession>A0A8X6F2T7</accession>
<dbReference type="GO" id="GO:0046975">
    <property type="term" value="F:histone H3K36 methyltransferase activity"/>
    <property type="evidence" value="ECO:0007669"/>
    <property type="project" value="TreeGrafter"/>
</dbReference>
<dbReference type="AlphaFoldDB" id="A0A8X6F2T7"/>
<dbReference type="GO" id="GO:0000729">
    <property type="term" value="P:DNA double-strand break processing"/>
    <property type="evidence" value="ECO:0007669"/>
    <property type="project" value="TreeGrafter"/>
</dbReference>
<dbReference type="GO" id="GO:0044774">
    <property type="term" value="P:mitotic DNA integrity checkpoint signaling"/>
    <property type="evidence" value="ECO:0007669"/>
    <property type="project" value="TreeGrafter"/>
</dbReference>
<dbReference type="GO" id="GO:0042800">
    <property type="term" value="F:histone H3K4 methyltransferase activity"/>
    <property type="evidence" value="ECO:0007669"/>
    <property type="project" value="TreeGrafter"/>
</dbReference>
<dbReference type="GO" id="GO:0006303">
    <property type="term" value="P:double-strand break repair via nonhomologous end joining"/>
    <property type="evidence" value="ECO:0007669"/>
    <property type="project" value="TreeGrafter"/>
</dbReference>
<reference evidence="1" key="1">
    <citation type="submission" date="2020-07" db="EMBL/GenBank/DDBJ databases">
        <title>Multicomponent nature underlies the extraordinary mechanical properties of spider dragline silk.</title>
        <authorList>
            <person name="Kono N."/>
            <person name="Nakamura H."/>
            <person name="Mori M."/>
            <person name="Yoshida Y."/>
            <person name="Ohtoshi R."/>
            <person name="Malay A.D."/>
            <person name="Moran D.A.P."/>
            <person name="Tomita M."/>
            <person name="Numata K."/>
            <person name="Arakawa K."/>
        </authorList>
    </citation>
    <scope>NUCLEOTIDE SEQUENCE</scope>
</reference>
<dbReference type="GO" id="GO:0035861">
    <property type="term" value="C:site of double-strand break"/>
    <property type="evidence" value="ECO:0007669"/>
    <property type="project" value="TreeGrafter"/>
</dbReference>
<name>A0A8X6F2T7_TRICU</name>
<dbReference type="GO" id="GO:0044547">
    <property type="term" value="F:DNA topoisomerase binding"/>
    <property type="evidence" value="ECO:0007669"/>
    <property type="project" value="TreeGrafter"/>
</dbReference>
<gene>
    <name evidence="1" type="ORF">TNCT_302581</name>
</gene>
<dbReference type="GO" id="GO:0000014">
    <property type="term" value="F:single-stranded DNA endodeoxyribonuclease activity"/>
    <property type="evidence" value="ECO:0007669"/>
    <property type="project" value="TreeGrafter"/>
</dbReference>
<evidence type="ECO:0000313" key="2">
    <source>
        <dbReference type="Proteomes" id="UP000887116"/>
    </source>
</evidence>
<keyword evidence="2" id="KW-1185">Reference proteome</keyword>
<dbReference type="GO" id="GO:0031297">
    <property type="term" value="P:replication fork processing"/>
    <property type="evidence" value="ECO:0007669"/>
    <property type="project" value="TreeGrafter"/>
</dbReference>
<dbReference type="PANTHER" id="PTHR46060:SF2">
    <property type="entry name" value="HISTONE-LYSINE N-METHYLTRANSFERASE SETMAR"/>
    <property type="match status" value="1"/>
</dbReference>
<dbReference type="InterPro" id="IPR052709">
    <property type="entry name" value="Transposase-MT_Hybrid"/>
</dbReference>
<evidence type="ECO:0008006" key="3">
    <source>
        <dbReference type="Google" id="ProtNLM"/>
    </source>
</evidence>
<sequence>MPGTIVDNKVLRKVVGQNPGNTIRDLAEELRSTPTTILCYLKIIQKVKKTMDKWVPPELSKNKKNNKRFETSSALFLRNQNDPFLNRYVNSVRQLVTFIAVDGCQQSSTTLPDTKTPSKEGYGGYLMVLSQCLTYSSFLKPYEIITVYKYRNAPENCI</sequence>
<dbReference type="PANTHER" id="PTHR46060">
    <property type="entry name" value="MARINER MOS1 TRANSPOSASE-LIKE PROTEIN"/>
    <property type="match status" value="1"/>
</dbReference>
<evidence type="ECO:0000313" key="1">
    <source>
        <dbReference type="EMBL" id="GFQ69443.1"/>
    </source>
</evidence>